<dbReference type="InterPro" id="IPR004839">
    <property type="entry name" value="Aminotransferase_I/II_large"/>
</dbReference>
<evidence type="ECO:0000313" key="7">
    <source>
        <dbReference type="EMBL" id="TRW27524.1"/>
    </source>
</evidence>
<dbReference type="GO" id="GO:0008483">
    <property type="term" value="F:transaminase activity"/>
    <property type="evidence" value="ECO:0007669"/>
    <property type="project" value="UniProtKB-KW"/>
</dbReference>
<dbReference type="Gene3D" id="3.90.1150.10">
    <property type="entry name" value="Aspartate Aminotransferase, domain 1"/>
    <property type="match status" value="1"/>
</dbReference>
<dbReference type="NCBIfam" id="TIGR04350">
    <property type="entry name" value="C_S_lyase_PatB"/>
    <property type="match status" value="1"/>
</dbReference>
<dbReference type="GO" id="GO:0030170">
    <property type="term" value="F:pyridoxal phosphate binding"/>
    <property type="evidence" value="ECO:0007669"/>
    <property type="project" value="InterPro"/>
</dbReference>
<reference evidence="7 8" key="1">
    <citation type="submission" date="2019-07" db="EMBL/GenBank/DDBJ databases">
        <title>Flavobacterium sp. nov., isolated from glacier ice.</title>
        <authorList>
            <person name="Liu Q."/>
            <person name="Xin Y.-H."/>
        </authorList>
    </citation>
    <scope>NUCLEOTIDE SEQUENCE [LARGE SCALE GENOMIC DNA]</scope>
    <source>
        <strain evidence="7 8">ZT4R6</strain>
    </source>
</reference>
<keyword evidence="8" id="KW-1185">Reference proteome</keyword>
<dbReference type="EC" id="4.4.1.13" evidence="2"/>
<gene>
    <name evidence="7" type="ORF">FMM05_02465</name>
</gene>
<dbReference type="Proteomes" id="UP000320643">
    <property type="component" value="Unassembled WGS sequence"/>
</dbReference>
<evidence type="ECO:0000256" key="5">
    <source>
        <dbReference type="ARBA" id="ARBA00037974"/>
    </source>
</evidence>
<evidence type="ECO:0000256" key="3">
    <source>
        <dbReference type="ARBA" id="ARBA00022898"/>
    </source>
</evidence>
<dbReference type="InterPro" id="IPR015421">
    <property type="entry name" value="PyrdxlP-dep_Trfase_major"/>
</dbReference>
<proteinExistence type="inferred from homology"/>
<accession>A0A552VAM1</accession>
<sequence>MEFNFDEIVNRKNTNAFKWDALPPGDVLPMWVADMDFKTASAIIQALSDRVAHGVFGYTQTPPQFYNAITNWWQKRHGFTIQQDWIVPVMGVIPALSAIVRALTQKGDKVIIQPPVYNHFYITLANCGCEIVENNLLYNHGDYSLDLNDLENQAFNPDVKLLILSNPHNPAGRVWTREELQQVAAICLKHNVIVISDEIHSDLVLDTNTHIPFASLGEEHSQNSITLASPTKTFNLAGLQVGYLFTQNSAFIKAVNTILVMQEIEMLSPFAVEALIAAYTQGEEWLEALKTYLYDNYLYLKEFVAQNIPAVTVAPLQGTYLVWVDCSALQKTSVSLAEDLLQNNNLKVNAGTMYGAAGEGFIRINIACPRAQLKKGLMRLKAGLTLQ</sequence>
<keyword evidence="3" id="KW-0663">Pyridoxal phosphate</keyword>
<keyword evidence="4" id="KW-0456">Lyase</keyword>
<feature type="domain" description="Aminotransferase class I/classII large" evidence="6">
    <location>
        <begin position="34"/>
        <end position="379"/>
    </location>
</feature>
<organism evidence="7 8">
    <name type="scientific">Flavobacterium zepuense</name>
    <dbReference type="NCBI Taxonomy" id="2593302"/>
    <lineage>
        <taxon>Bacteria</taxon>
        <taxon>Pseudomonadati</taxon>
        <taxon>Bacteroidota</taxon>
        <taxon>Flavobacteriia</taxon>
        <taxon>Flavobacteriales</taxon>
        <taxon>Flavobacteriaceae</taxon>
        <taxon>Flavobacterium</taxon>
    </lineage>
</organism>
<dbReference type="OrthoDB" id="9802872at2"/>
<comment type="cofactor">
    <cofactor evidence="1">
        <name>pyridoxal 5'-phosphate</name>
        <dbReference type="ChEBI" id="CHEBI:597326"/>
    </cofactor>
</comment>
<keyword evidence="7" id="KW-0032">Aminotransferase</keyword>
<keyword evidence="7" id="KW-0808">Transferase</keyword>
<comment type="caution">
    <text evidence="7">The sequence shown here is derived from an EMBL/GenBank/DDBJ whole genome shotgun (WGS) entry which is preliminary data.</text>
</comment>
<dbReference type="InterPro" id="IPR051798">
    <property type="entry name" value="Class-II_PLP-Dep_Aminotrans"/>
</dbReference>
<name>A0A552VAM1_9FLAO</name>
<dbReference type="GO" id="GO:0047804">
    <property type="term" value="F:cysteine-S-conjugate beta-lyase activity"/>
    <property type="evidence" value="ECO:0007669"/>
    <property type="project" value="UniProtKB-EC"/>
</dbReference>
<dbReference type="SUPFAM" id="SSF53383">
    <property type="entry name" value="PLP-dependent transferases"/>
    <property type="match status" value="1"/>
</dbReference>
<dbReference type="AlphaFoldDB" id="A0A552VAM1"/>
<dbReference type="Pfam" id="PF00155">
    <property type="entry name" value="Aminotran_1_2"/>
    <property type="match status" value="1"/>
</dbReference>
<dbReference type="EMBL" id="VJVZ01000001">
    <property type="protein sequence ID" value="TRW27524.1"/>
    <property type="molecule type" value="Genomic_DNA"/>
</dbReference>
<dbReference type="RefSeq" id="WP_143371752.1">
    <property type="nucleotide sequence ID" value="NZ_VJVZ01000001.1"/>
</dbReference>
<evidence type="ECO:0000256" key="1">
    <source>
        <dbReference type="ARBA" id="ARBA00001933"/>
    </source>
</evidence>
<dbReference type="InterPro" id="IPR015422">
    <property type="entry name" value="PyrdxlP-dep_Trfase_small"/>
</dbReference>
<evidence type="ECO:0000313" key="8">
    <source>
        <dbReference type="Proteomes" id="UP000320643"/>
    </source>
</evidence>
<dbReference type="CDD" id="cd00609">
    <property type="entry name" value="AAT_like"/>
    <property type="match status" value="1"/>
</dbReference>
<evidence type="ECO:0000256" key="2">
    <source>
        <dbReference type="ARBA" id="ARBA00012224"/>
    </source>
</evidence>
<protein>
    <recommendedName>
        <fullName evidence="2">cysteine-S-conjugate beta-lyase</fullName>
        <ecNumber evidence="2">4.4.1.13</ecNumber>
    </recommendedName>
</protein>
<dbReference type="PANTHER" id="PTHR43525:SF1">
    <property type="entry name" value="PROTEIN MALY"/>
    <property type="match status" value="1"/>
</dbReference>
<dbReference type="InterPro" id="IPR015424">
    <property type="entry name" value="PyrdxlP-dep_Trfase"/>
</dbReference>
<dbReference type="InterPro" id="IPR027619">
    <property type="entry name" value="C-S_lyase_PatB-like"/>
</dbReference>
<dbReference type="Gene3D" id="3.40.640.10">
    <property type="entry name" value="Type I PLP-dependent aspartate aminotransferase-like (Major domain)"/>
    <property type="match status" value="1"/>
</dbReference>
<evidence type="ECO:0000259" key="6">
    <source>
        <dbReference type="Pfam" id="PF00155"/>
    </source>
</evidence>
<evidence type="ECO:0000256" key="4">
    <source>
        <dbReference type="ARBA" id="ARBA00023239"/>
    </source>
</evidence>
<comment type="similarity">
    <text evidence="5">Belongs to the class-II pyridoxal-phosphate-dependent aminotransferase family. MalY/PatB cystathionine beta-lyase subfamily.</text>
</comment>
<dbReference type="PANTHER" id="PTHR43525">
    <property type="entry name" value="PROTEIN MALY"/>
    <property type="match status" value="1"/>
</dbReference>